<evidence type="ECO:0000313" key="2">
    <source>
        <dbReference type="EMBL" id="MDI1489984.1"/>
    </source>
</evidence>
<comment type="caution">
    <text evidence="2">The sequence shown here is derived from an EMBL/GenBank/DDBJ whole genome shotgun (WGS) entry which is preliminary data.</text>
</comment>
<accession>A0AA43QQR1</accession>
<evidence type="ECO:0000256" key="1">
    <source>
        <dbReference type="SAM" id="MobiDB-lite"/>
    </source>
</evidence>
<dbReference type="Proteomes" id="UP001161017">
    <property type="component" value="Unassembled WGS sequence"/>
</dbReference>
<proteinExistence type="predicted"/>
<sequence length="151" mass="16337">MTPFKWHLRWSPTYSALLICFIAALALKISTHPSADDSPALRLAAKNASLLLEQHSRPKYASLVEGLLALGTPVHASASGNDAPTTTIPTDAVPSISPSHLRPDRTAQEDGAETNLDNLNMDWMLDDGLFDPMTLLNEGDPFNLNFATDPT</sequence>
<dbReference type="EMBL" id="JAPUFD010000010">
    <property type="protein sequence ID" value="MDI1489984.1"/>
    <property type="molecule type" value="Genomic_DNA"/>
</dbReference>
<evidence type="ECO:0000313" key="3">
    <source>
        <dbReference type="Proteomes" id="UP001161017"/>
    </source>
</evidence>
<feature type="region of interest" description="Disordered" evidence="1">
    <location>
        <begin position="78"/>
        <end position="108"/>
    </location>
</feature>
<reference evidence="2" key="1">
    <citation type="journal article" date="2023" name="Genome Biol. Evol.">
        <title>First Whole Genome Sequence and Flow Cytometry Genome Size Data for the Lichen-Forming Fungus Ramalina farinacea (Ascomycota).</title>
        <authorList>
            <person name="Llewellyn T."/>
            <person name="Mian S."/>
            <person name="Hill R."/>
            <person name="Leitch I.J."/>
            <person name="Gaya E."/>
        </authorList>
    </citation>
    <scope>NUCLEOTIDE SEQUENCE</scope>
    <source>
        <strain evidence="2">LIQ254RAFAR</strain>
    </source>
</reference>
<gene>
    <name evidence="2" type="ORF">OHK93_001183</name>
</gene>
<name>A0AA43QQR1_9LECA</name>
<dbReference type="AlphaFoldDB" id="A0AA43QQR1"/>
<organism evidence="2 3">
    <name type="scientific">Ramalina farinacea</name>
    <dbReference type="NCBI Taxonomy" id="258253"/>
    <lineage>
        <taxon>Eukaryota</taxon>
        <taxon>Fungi</taxon>
        <taxon>Dikarya</taxon>
        <taxon>Ascomycota</taxon>
        <taxon>Pezizomycotina</taxon>
        <taxon>Lecanoromycetes</taxon>
        <taxon>OSLEUM clade</taxon>
        <taxon>Lecanoromycetidae</taxon>
        <taxon>Lecanorales</taxon>
        <taxon>Lecanorineae</taxon>
        <taxon>Ramalinaceae</taxon>
        <taxon>Ramalina</taxon>
    </lineage>
</organism>
<feature type="compositionally biased region" description="Polar residues" evidence="1">
    <location>
        <begin position="78"/>
        <end position="89"/>
    </location>
</feature>
<protein>
    <submittedName>
        <fullName evidence="2">Uncharacterized protein</fullName>
    </submittedName>
</protein>
<keyword evidence="3" id="KW-1185">Reference proteome</keyword>